<keyword evidence="3" id="KW-0804">Transcription</keyword>
<dbReference type="PANTHER" id="PTHR47784">
    <property type="entry name" value="STEROL UPTAKE CONTROL PROTEIN 2"/>
    <property type="match status" value="1"/>
</dbReference>
<dbReference type="SUPFAM" id="SSF57701">
    <property type="entry name" value="Zn2/Cys6 DNA-binding domain"/>
    <property type="match status" value="1"/>
</dbReference>
<gene>
    <name evidence="7" type="ORF">BGW36DRAFT_433602</name>
</gene>
<protein>
    <recommendedName>
        <fullName evidence="6">Zn(2)-C6 fungal-type domain-containing protein</fullName>
    </recommendedName>
</protein>
<evidence type="ECO:0000313" key="8">
    <source>
        <dbReference type="Proteomes" id="UP001201262"/>
    </source>
</evidence>
<dbReference type="PANTHER" id="PTHR47784:SF9">
    <property type="entry name" value="ZN(II)2CYS6 TRANSCRIPTION FACTOR (EUROFUNG)"/>
    <property type="match status" value="1"/>
</dbReference>
<evidence type="ECO:0000256" key="5">
    <source>
        <dbReference type="SAM" id="MobiDB-lite"/>
    </source>
</evidence>
<dbReference type="AlphaFoldDB" id="A0AAD4KE06"/>
<evidence type="ECO:0000259" key="6">
    <source>
        <dbReference type="PROSITE" id="PS50048"/>
    </source>
</evidence>
<feature type="region of interest" description="Disordered" evidence="5">
    <location>
        <begin position="1"/>
        <end position="25"/>
    </location>
</feature>
<dbReference type="GO" id="GO:0008270">
    <property type="term" value="F:zinc ion binding"/>
    <property type="evidence" value="ECO:0007669"/>
    <property type="project" value="InterPro"/>
</dbReference>
<dbReference type="InterPro" id="IPR053157">
    <property type="entry name" value="Sterol_Uptake_Regulator"/>
</dbReference>
<dbReference type="InterPro" id="IPR001138">
    <property type="entry name" value="Zn2Cys6_DnaBD"/>
</dbReference>
<dbReference type="Proteomes" id="UP001201262">
    <property type="component" value="Unassembled WGS sequence"/>
</dbReference>
<keyword evidence="4" id="KW-0539">Nucleus</keyword>
<sequence length="394" mass="45295">MAAQKELSDADKNVRGRRGHRKSRSGCANCKLRSVKCDEGFPECGKCLSFGVRCNYDLRIPDLQPRFNMATRKLNGKTQTCNALTSAEGSRLELTEQDLIRLERFKIRTALSLGPPELRQIYDNEIYRLILRHPFLMHIAHTLTLIHDRYSLSIPGQRTVEEIRHWSKGIGLFNKKLSVPLHPADRDAIWAGTSMLGVITFASIDFPTRTDETWPLTSLPKAEPEWLKMVQGKASLRQLIKPDRPDSMFYSLSSAIPTVKLAPENIPLAFIKLYQLDGSFANNNPYAIPVRVIFAAKTIEEYPSSSATALFYEFIYCIQNEFSHLVLNKDPRALLIMVYWYSKICTGQWWLRRRALIEGRATCTFLEKYYAHDAAIQDLLRRPRNYLFQITFLI</sequence>
<evidence type="ECO:0000256" key="3">
    <source>
        <dbReference type="ARBA" id="ARBA00023163"/>
    </source>
</evidence>
<keyword evidence="8" id="KW-1185">Reference proteome</keyword>
<evidence type="ECO:0000256" key="4">
    <source>
        <dbReference type="ARBA" id="ARBA00023242"/>
    </source>
</evidence>
<organism evidence="7 8">
    <name type="scientific">Talaromyces proteolyticus</name>
    <dbReference type="NCBI Taxonomy" id="1131652"/>
    <lineage>
        <taxon>Eukaryota</taxon>
        <taxon>Fungi</taxon>
        <taxon>Dikarya</taxon>
        <taxon>Ascomycota</taxon>
        <taxon>Pezizomycotina</taxon>
        <taxon>Eurotiomycetes</taxon>
        <taxon>Eurotiomycetidae</taxon>
        <taxon>Eurotiales</taxon>
        <taxon>Trichocomaceae</taxon>
        <taxon>Talaromyces</taxon>
        <taxon>Talaromyces sect. Bacilispori</taxon>
    </lineage>
</organism>
<reference evidence="7" key="1">
    <citation type="submission" date="2021-12" db="EMBL/GenBank/DDBJ databases">
        <title>Convergent genome expansion in fungi linked to evolution of root-endophyte symbiosis.</title>
        <authorList>
            <consortium name="DOE Joint Genome Institute"/>
            <person name="Ke Y.-H."/>
            <person name="Bonito G."/>
            <person name="Liao H.-L."/>
            <person name="Looney B."/>
            <person name="Rojas-Flechas A."/>
            <person name="Nash J."/>
            <person name="Hameed K."/>
            <person name="Schadt C."/>
            <person name="Martin F."/>
            <person name="Crous P.W."/>
            <person name="Miettinen O."/>
            <person name="Magnuson J.K."/>
            <person name="Labbe J."/>
            <person name="Jacobson D."/>
            <person name="Doktycz M.J."/>
            <person name="Veneault-Fourrey C."/>
            <person name="Kuo A."/>
            <person name="Mondo S."/>
            <person name="Calhoun S."/>
            <person name="Riley R."/>
            <person name="Ohm R."/>
            <person name="LaButti K."/>
            <person name="Andreopoulos B."/>
            <person name="Pangilinan J."/>
            <person name="Nolan M."/>
            <person name="Tritt A."/>
            <person name="Clum A."/>
            <person name="Lipzen A."/>
            <person name="Daum C."/>
            <person name="Barry K."/>
            <person name="Grigoriev I.V."/>
            <person name="Vilgalys R."/>
        </authorList>
    </citation>
    <scope>NUCLEOTIDE SEQUENCE</scope>
    <source>
        <strain evidence="7">PMI_201</strain>
    </source>
</reference>
<evidence type="ECO:0000256" key="2">
    <source>
        <dbReference type="ARBA" id="ARBA00023125"/>
    </source>
</evidence>
<dbReference type="SMART" id="SM00066">
    <property type="entry name" value="GAL4"/>
    <property type="match status" value="1"/>
</dbReference>
<dbReference type="InterPro" id="IPR036864">
    <property type="entry name" value="Zn2-C6_fun-type_DNA-bd_sf"/>
</dbReference>
<name>A0AAD4KE06_9EURO</name>
<evidence type="ECO:0000313" key="7">
    <source>
        <dbReference type="EMBL" id="KAH8689599.1"/>
    </source>
</evidence>
<dbReference type="RefSeq" id="XP_046065953.1">
    <property type="nucleotide sequence ID" value="XM_046221293.1"/>
</dbReference>
<proteinExistence type="predicted"/>
<dbReference type="Pfam" id="PF00172">
    <property type="entry name" value="Zn_clus"/>
    <property type="match status" value="1"/>
</dbReference>
<keyword evidence="1" id="KW-0805">Transcription regulation</keyword>
<accession>A0AAD4KE06</accession>
<feature type="compositionally biased region" description="Basic and acidic residues" evidence="5">
    <location>
        <begin position="1"/>
        <end position="14"/>
    </location>
</feature>
<dbReference type="GO" id="GO:0003677">
    <property type="term" value="F:DNA binding"/>
    <property type="evidence" value="ECO:0007669"/>
    <property type="project" value="UniProtKB-KW"/>
</dbReference>
<feature type="compositionally biased region" description="Basic residues" evidence="5">
    <location>
        <begin position="15"/>
        <end position="24"/>
    </location>
</feature>
<dbReference type="GO" id="GO:0001228">
    <property type="term" value="F:DNA-binding transcription activator activity, RNA polymerase II-specific"/>
    <property type="evidence" value="ECO:0007669"/>
    <property type="project" value="TreeGrafter"/>
</dbReference>
<keyword evidence="2" id="KW-0238">DNA-binding</keyword>
<evidence type="ECO:0000256" key="1">
    <source>
        <dbReference type="ARBA" id="ARBA00023015"/>
    </source>
</evidence>
<dbReference type="Gene3D" id="4.10.240.10">
    <property type="entry name" value="Zn(2)-C6 fungal-type DNA-binding domain"/>
    <property type="match status" value="1"/>
</dbReference>
<dbReference type="GeneID" id="70251580"/>
<dbReference type="PROSITE" id="PS50048">
    <property type="entry name" value="ZN2_CY6_FUNGAL_2"/>
    <property type="match status" value="1"/>
</dbReference>
<dbReference type="CDD" id="cd00067">
    <property type="entry name" value="GAL4"/>
    <property type="match status" value="1"/>
</dbReference>
<comment type="caution">
    <text evidence="7">The sequence shown here is derived from an EMBL/GenBank/DDBJ whole genome shotgun (WGS) entry which is preliminary data.</text>
</comment>
<dbReference type="EMBL" id="JAJTJA010000015">
    <property type="protein sequence ID" value="KAH8689599.1"/>
    <property type="molecule type" value="Genomic_DNA"/>
</dbReference>
<feature type="domain" description="Zn(2)-C6 fungal-type" evidence="6">
    <location>
        <begin position="26"/>
        <end position="56"/>
    </location>
</feature>